<keyword evidence="2" id="KW-0732">Signal</keyword>
<dbReference type="RefSeq" id="WP_329395059.1">
    <property type="nucleotide sequence ID" value="NZ_CP109019.1"/>
</dbReference>
<dbReference type="PANTHER" id="PTHR31126">
    <property type="entry name" value="TYROSINE-PROTEIN PHOSPHATASE"/>
    <property type="match status" value="1"/>
</dbReference>
<name>A0ABZ1XE06_9ACTN</name>
<dbReference type="PROSITE" id="PS00383">
    <property type="entry name" value="TYR_PHOSPHATASE_1"/>
    <property type="match status" value="1"/>
</dbReference>
<reference evidence="3" key="1">
    <citation type="submission" date="2022-10" db="EMBL/GenBank/DDBJ databases">
        <title>The complete genomes of actinobacterial strains from the NBC collection.</title>
        <authorList>
            <person name="Joergensen T.S."/>
            <person name="Alvarez Arevalo M."/>
            <person name="Sterndorff E.B."/>
            <person name="Faurdal D."/>
            <person name="Vuksanovic O."/>
            <person name="Mourched A.-S."/>
            <person name="Charusanti P."/>
            <person name="Shaw S."/>
            <person name="Blin K."/>
            <person name="Weber T."/>
        </authorList>
    </citation>
    <scope>NUCLEOTIDE SEQUENCE</scope>
    <source>
        <strain evidence="3">NBC_00668</strain>
    </source>
</reference>
<dbReference type="Proteomes" id="UP001432060">
    <property type="component" value="Chromosome"/>
</dbReference>
<dbReference type="EMBL" id="CP109019">
    <property type="protein sequence ID" value="WUT81023.1"/>
    <property type="molecule type" value="Genomic_DNA"/>
</dbReference>
<comment type="similarity">
    <text evidence="1">Belongs to the protein-tyrosine phosphatase family.</text>
</comment>
<proteinExistence type="inferred from homology"/>
<dbReference type="InterPro" id="IPR029021">
    <property type="entry name" value="Prot-tyrosine_phosphatase-like"/>
</dbReference>
<gene>
    <name evidence="3" type="ORF">OG515_01885</name>
</gene>
<dbReference type="InterPro" id="IPR026893">
    <property type="entry name" value="Tyr/Ser_Pase_IphP-type"/>
</dbReference>
<dbReference type="PANTHER" id="PTHR31126:SF1">
    <property type="entry name" value="TYROSINE SPECIFIC PROTEIN PHOSPHATASES DOMAIN-CONTAINING PROTEIN"/>
    <property type="match status" value="1"/>
</dbReference>
<evidence type="ECO:0000256" key="2">
    <source>
        <dbReference type="SAM" id="SignalP"/>
    </source>
</evidence>
<organism evidence="3 4">
    <name type="scientific">Streptomyces melanogenes</name>
    <dbReference type="NCBI Taxonomy" id="67326"/>
    <lineage>
        <taxon>Bacteria</taxon>
        <taxon>Bacillati</taxon>
        <taxon>Actinomycetota</taxon>
        <taxon>Actinomycetes</taxon>
        <taxon>Kitasatosporales</taxon>
        <taxon>Streptomycetaceae</taxon>
        <taxon>Streptomyces</taxon>
    </lineage>
</organism>
<dbReference type="SUPFAM" id="SSF52799">
    <property type="entry name" value="(Phosphotyrosine protein) phosphatases II"/>
    <property type="match status" value="1"/>
</dbReference>
<sequence>MAPIRRAISTSVLALALVMPLASGTAQASPAAHPARPADSTITSPRVLAVPGTVNARDIGGYRTYDGKTTRWGVLYRSETLSKLPPEGVNALASLGLGSVIDLRTGPEIQADGPDRLPTGVTSIAQPIDDTSLFAFIGMVVRSKDPVYQEQQLGGGKAAVRMEALYRGFVTTPANRAALGAAIRTVANANKPLMFHCSAGKDRTGILADTILRAVGVPGSTSEGDYLLSNELRAASDAALKSQLKAAGYMQDPNLLDPLLQLRSSYLGAFRAQTVADYGSFGDFLTEGLGLDALTLFKLRSRIVG</sequence>
<feature type="chain" id="PRO_5046999829" evidence="2">
    <location>
        <begin position="29"/>
        <end position="305"/>
    </location>
</feature>
<accession>A0ABZ1XE06</accession>
<protein>
    <submittedName>
        <fullName evidence="3">Tyrosine-protein phosphatase</fullName>
    </submittedName>
</protein>
<dbReference type="InterPro" id="IPR016130">
    <property type="entry name" value="Tyr_Pase_AS"/>
</dbReference>
<dbReference type="Pfam" id="PF13350">
    <property type="entry name" value="Y_phosphatase3"/>
    <property type="match status" value="1"/>
</dbReference>
<evidence type="ECO:0000313" key="3">
    <source>
        <dbReference type="EMBL" id="WUT81023.1"/>
    </source>
</evidence>
<feature type="signal peptide" evidence="2">
    <location>
        <begin position="1"/>
        <end position="28"/>
    </location>
</feature>
<evidence type="ECO:0000313" key="4">
    <source>
        <dbReference type="Proteomes" id="UP001432060"/>
    </source>
</evidence>
<keyword evidence="4" id="KW-1185">Reference proteome</keyword>
<dbReference type="Gene3D" id="3.90.190.10">
    <property type="entry name" value="Protein tyrosine phosphatase superfamily"/>
    <property type="match status" value="1"/>
</dbReference>
<evidence type="ECO:0000256" key="1">
    <source>
        <dbReference type="ARBA" id="ARBA00009580"/>
    </source>
</evidence>